<gene>
    <name evidence="1" type="primary">LOC102591035</name>
</gene>
<reference evidence="1" key="2">
    <citation type="submission" date="2015-06" db="UniProtKB">
        <authorList>
            <consortium name="EnsemblPlants"/>
        </authorList>
    </citation>
    <scope>IDENTIFICATION</scope>
    <source>
        <strain evidence="1">DM1-3 516 R44</strain>
    </source>
</reference>
<dbReference type="PaxDb" id="4113-PGSC0003DMT400034952"/>
<dbReference type="AlphaFoldDB" id="M1B1K4"/>
<organism evidence="1 2">
    <name type="scientific">Solanum tuberosum</name>
    <name type="common">Potato</name>
    <dbReference type="NCBI Taxonomy" id="4113"/>
    <lineage>
        <taxon>Eukaryota</taxon>
        <taxon>Viridiplantae</taxon>
        <taxon>Streptophyta</taxon>
        <taxon>Embryophyta</taxon>
        <taxon>Tracheophyta</taxon>
        <taxon>Spermatophyta</taxon>
        <taxon>Magnoliopsida</taxon>
        <taxon>eudicotyledons</taxon>
        <taxon>Gunneridae</taxon>
        <taxon>Pentapetalae</taxon>
        <taxon>asterids</taxon>
        <taxon>lamiids</taxon>
        <taxon>Solanales</taxon>
        <taxon>Solanaceae</taxon>
        <taxon>Solanoideae</taxon>
        <taxon>Solaneae</taxon>
        <taxon>Solanum</taxon>
    </lineage>
</organism>
<name>M1B1K4_SOLTU</name>
<dbReference type="OrthoDB" id="1922291at2759"/>
<dbReference type="HOGENOM" id="CLU_094777_0_0_1"/>
<dbReference type="eggNOG" id="ENOG502R7XV">
    <property type="taxonomic scope" value="Eukaryota"/>
</dbReference>
<sequence>MAPNSIKKLRKLPHVFSKVLELPIPSNADVEVEENLEFFRFMAKIEQHGENIRNVRAQTVEIHPGITKIVVRNGSGDGGEAELLMLDQLNVDTWRFRLPTSAKPELATAVFADGELIVTVPKGVNGRGGYGGKDVLVRRRNITLVLVQ</sequence>
<accession>M1B1K4</accession>
<evidence type="ECO:0000313" key="2">
    <source>
        <dbReference type="Proteomes" id="UP000011115"/>
    </source>
</evidence>
<protein>
    <submittedName>
        <fullName evidence="1">Uncharacterized protein</fullName>
    </submittedName>
</protein>
<reference evidence="2" key="1">
    <citation type="journal article" date="2011" name="Nature">
        <title>Genome sequence and analysis of the tuber crop potato.</title>
        <authorList>
            <consortium name="The Potato Genome Sequencing Consortium"/>
        </authorList>
    </citation>
    <scope>NUCLEOTIDE SEQUENCE [LARGE SCALE GENOMIC DNA]</scope>
    <source>
        <strain evidence="2">cv. DM1-3 516 R44</strain>
    </source>
</reference>
<dbReference type="CDD" id="cd06464">
    <property type="entry name" value="ACD_sHsps-like"/>
    <property type="match status" value="1"/>
</dbReference>
<proteinExistence type="predicted"/>
<dbReference type="InParanoid" id="M1B1K4"/>
<dbReference type="Gramene" id="PGSC0003DMT400034952">
    <property type="protein sequence ID" value="PGSC0003DMT400034952"/>
    <property type="gene ID" value="PGSC0003DMG400013433"/>
</dbReference>
<dbReference type="KEGG" id="sot:102591035"/>
<dbReference type="OMA" id="HEAPNCF"/>
<dbReference type="Proteomes" id="UP000011115">
    <property type="component" value="Unassembled WGS sequence"/>
</dbReference>
<dbReference type="RefSeq" id="XP_006356036.1">
    <property type="nucleotide sequence ID" value="XM_006355974.2"/>
</dbReference>
<dbReference type="GeneID" id="102591035"/>
<evidence type="ECO:0000313" key="1">
    <source>
        <dbReference type="EnsemblPlants" id="PGSC0003DMT400034952"/>
    </source>
</evidence>
<dbReference type="PANTHER" id="PTHR33879:SF11">
    <property type="entry name" value="SHSP DOMAIN-CONTAINING PROTEIN"/>
    <property type="match status" value="1"/>
</dbReference>
<dbReference type="PANTHER" id="PTHR33879">
    <property type="entry name" value="17.6 KDA CLASS II HEAT SHOCK PROTEIN-RELATED"/>
    <property type="match status" value="1"/>
</dbReference>
<keyword evidence="2" id="KW-1185">Reference proteome</keyword>
<dbReference type="EnsemblPlants" id="PGSC0003DMT400034952">
    <property type="protein sequence ID" value="PGSC0003DMT400034952"/>
    <property type="gene ID" value="PGSC0003DMG400013433"/>
</dbReference>